<dbReference type="UniPathway" id="UPA00799"/>
<dbReference type="SFLD" id="SFLDS00005">
    <property type="entry name" value="Isoprenoid_Synthase_Type_I"/>
    <property type="match status" value="1"/>
</dbReference>
<dbReference type="SFLD" id="SFLDG01212">
    <property type="entry name" value="Phytoene_synthase_like"/>
    <property type="match status" value="1"/>
</dbReference>
<protein>
    <submittedName>
        <fullName evidence="7">Phytoene desaturase</fullName>
    </submittedName>
</protein>
<proteinExistence type="inferred from homology"/>
<name>A0A4P7UDU0_9ACTN</name>
<dbReference type="PROSITE" id="PS01045">
    <property type="entry name" value="SQUALEN_PHYTOEN_SYN_2"/>
    <property type="match status" value="1"/>
</dbReference>
<keyword evidence="2" id="KW-0808">Transferase</keyword>
<evidence type="ECO:0000313" key="8">
    <source>
        <dbReference type="Proteomes" id="UP000297025"/>
    </source>
</evidence>
<dbReference type="InterPro" id="IPR019845">
    <property type="entry name" value="Squalene/phytoene_synthase_CS"/>
</dbReference>
<evidence type="ECO:0000256" key="2">
    <source>
        <dbReference type="ARBA" id="ARBA00022679"/>
    </source>
</evidence>
<dbReference type="GO" id="GO:0016117">
    <property type="term" value="P:carotenoid biosynthetic process"/>
    <property type="evidence" value="ECO:0007669"/>
    <property type="project" value="UniProtKB-KW"/>
</dbReference>
<dbReference type="PANTHER" id="PTHR43734:SF1">
    <property type="entry name" value="PHYTOENE DESATURASE"/>
    <property type="match status" value="1"/>
</dbReference>
<accession>A0A4P7UDU0</accession>
<dbReference type="Proteomes" id="UP000297025">
    <property type="component" value="Chromosome"/>
</dbReference>
<evidence type="ECO:0000256" key="4">
    <source>
        <dbReference type="ARBA" id="ARBA00023002"/>
    </source>
</evidence>
<dbReference type="OrthoDB" id="9774675at2"/>
<organism evidence="7 8">
    <name type="scientific">Nocardioides daphniae</name>
    <dbReference type="NCBI Taxonomy" id="402297"/>
    <lineage>
        <taxon>Bacteria</taxon>
        <taxon>Bacillati</taxon>
        <taxon>Actinomycetota</taxon>
        <taxon>Actinomycetes</taxon>
        <taxon>Propionibacteriales</taxon>
        <taxon>Nocardioidaceae</taxon>
        <taxon>Nocardioides</taxon>
    </lineage>
</organism>
<evidence type="ECO:0000259" key="6">
    <source>
        <dbReference type="Pfam" id="PF01593"/>
    </source>
</evidence>
<dbReference type="Gene3D" id="1.10.600.10">
    <property type="entry name" value="Farnesyl Diphosphate Synthase"/>
    <property type="match status" value="1"/>
</dbReference>
<keyword evidence="4 5" id="KW-0560">Oxidoreductase</keyword>
<comment type="pathway">
    <text evidence="1">Carotenoid biosynthesis; phytoene biosynthesis.</text>
</comment>
<comment type="similarity">
    <text evidence="5">Belongs to the carotenoid/retinoid oxidoreductase family.</text>
</comment>
<reference evidence="7 8" key="1">
    <citation type="journal article" date="2008" name="Int. J. Syst. Evol. Microbiol.">
        <title>Nocardioides daphniae sp. nov., isolated from Daphnia cucullata (Crustacea: Cladocera).</title>
        <authorList>
            <person name="Toth E.M."/>
            <person name="Keki Z."/>
            <person name="Homonnay Z.G."/>
            <person name="Borsodi A.K."/>
            <person name="Marialigeti K."/>
            <person name="Schumann P."/>
        </authorList>
    </citation>
    <scope>NUCLEOTIDE SEQUENCE [LARGE SCALE GENOMIC DNA]</scope>
    <source>
        <strain evidence="7 8">JCM 16608</strain>
    </source>
</reference>
<dbReference type="EMBL" id="CP038462">
    <property type="protein sequence ID" value="QCC77545.1"/>
    <property type="molecule type" value="Genomic_DNA"/>
</dbReference>
<evidence type="ECO:0000256" key="1">
    <source>
        <dbReference type="ARBA" id="ARBA00004684"/>
    </source>
</evidence>
<dbReference type="InterPro" id="IPR044843">
    <property type="entry name" value="Trans_IPPS_bact-type"/>
</dbReference>
<dbReference type="KEGG" id="ndp:E2C04_10825"/>
<evidence type="ECO:0000313" key="7">
    <source>
        <dbReference type="EMBL" id="QCC77545.1"/>
    </source>
</evidence>
<dbReference type="InterPro" id="IPR002060">
    <property type="entry name" value="Squ/phyt_synthse"/>
</dbReference>
<dbReference type="GO" id="GO:0004311">
    <property type="term" value="F:geranylgeranyl diphosphate synthase activity"/>
    <property type="evidence" value="ECO:0007669"/>
    <property type="project" value="InterPro"/>
</dbReference>
<dbReference type="Pfam" id="PF00494">
    <property type="entry name" value="SQS_PSY"/>
    <property type="match status" value="1"/>
</dbReference>
<dbReference type="PANTHER" id="PTHR43734">
    <property type="entry name" value="PHYTOENE DESATURASE"/>
    <property type="match status" value="1"/>
</dbReference>
<evidence type="ECO:0000256" key="5">
    <source>
        <dbReference type="RuleBase" id="RU362075"/>
    </source>
</evidence>
<feature type="domain" description="Amine oxidase" evidence="6">
    <location>
        <begin position="316"/>
        <end position="807"/>
    </location>
</feature>
<dbReference type="AlphaFoldDB" id="A0A4P7UDU0"/>
<dbReference type="InterPro" id="IPR014105">
    <property type="entry name" value="Carotenoid/retinoid_OxRdtase"/>
</dbReference>
<dbReference type="GO" id="GO:0016491">
    <property type="term" value="F:oxidoreductase activity"/>
    <property type="evidence" value="ECO:0007669"/>
    <property type="project" value="UniProtKB-KW"/>
</dbReference>
<dbReference type="InterPro" id="IPR002937">
    <property type="entry name" value="Amino_oxidase"/>
</dbReference>
<dbReference type="InterPro" id="IPR008949">
    <property type="entry name" value="Isoprenoid_synthase_dom_sf"/>
</dbReference>
<dbReference type="InterPro" id="IPR036188">
    <property type="entry name" value="FAD/NAD-bd_sf"/>
</dbReference>
<gene>
    <name evidence="7" type="primary">crtI</name>
    <name evidence="7" type="ORF">E2C04_10825</name>
</gene>
<dbReference type="Pfam" id="PF01593">
    <property type="entry name" value="Amino_oxidase"/>
    <property type="match status" value="1"/>
</dbReference>
<dbReference type="SUPFAM" id="SSF51905">
    <property type="entry name" value="FAD/NAD(P)-binding domain"/>
    <property type="match status" value="1"/>
</dbReference>
<dbReference type="Gene3D" id="3.50.50.60">
    <property type="entry name" value="FAD/NAD(P)-binding domain"/>
    <property type="match status" value="2"/>
</dbReference>
<dbReference type="NCBIfam" id="TIGR02734">
    <property type="entry name" value="crtI_fam"/>
    <property type="match status" value="1"/>
</dbReference>
<dbReference type="SUPFAM" id="SSF48576">
    <property type="entry name" value="Terpenoid synthases"/>
    <property type="match status" value="1"/>
</dbReference>
<sequence>MRAAGEAQRRNEARARAPRALDAVADEVADLVIRRYSTSFGLASRLLAGDVRVHVRNVYAMVRVADELVDAPRPDGDAGQQALLLDGMHADVCAALRTGHSANLVVHAFARTARHCGIGADLVDPFFASMQMDLERAEHDAASFAEYVYGSAEVVGLMCLKAFLVDEPDPQARYVQLSEGARRLGAAFQKVNFLRDLAQDHDHLGRTYFPDFDITSFDEHDRDRLLDDIDADLAAAAVAVVELPSSSRRAVAAAHALFAELAQRLRDTPPSVIRTQRVRVPGPRKAQIIAQAVAKGGNVTMTAATRGKVCVVGGGIAGLATAALLAQDGWDVELLEQHAELGGRAGSWSAEGFRFDTGPSWYLMPDVFEHFFALMGTSAAEQLDLRLLDPGYRVFFEGHEQPLEVSAVRAENVARFEALEPGAGQALEAYLDSADEAYAMAVDHFLYTSFEEFTSLASRRVLLKGRRLAPLLLKSLESFVAARFDDPRIRQVLGYPAVFLGSSPDRVPALYHLMSRMDLADGVLYPQGGFSTLVDAVAGLAREAGATLRTQVEVTAVLTEPPTRRGARATVRGVSCRDASGQERVVEADVVVGSCDLHHLETRMLPAELQTYPERWWARRDPGPGAVLVMLGVRGELPELAHHTMFFTRDWAANFDDVFDARQVPDPASSYVCRPSATDPSVAPQGHENLFVLVPVPADVALGHGGVDGSGDAAVEQVADAAVAQVAAWAGVPDLADRVVVRRTVGPADFAADLNAWSGGALGPGHVLTQSAFFRAGNASTKVDGLLYAGSSTIPGIGLPMCLISAELVLKRLRGDRSTGRVAAPITKEAAR</sequence>
<keyword evidence="3 5" id="KW-0125">Carotenoid biosynthesis</keyword>
<evidence type="ECO:0000256" key="3">
    <source>
        <dbReference type="ARBA" id="ARBA00022746"/>
    </source>
</evidence>
<dbReference type="SFLD" id="SFLDG01018">
    <property type="entry name" value="Squalene/Phytoene_Synthase_Lik"/>
    <property type="match status" value="1"/>
</dbReference>